<dbReference type="EMBL" id="FMVT01000007">
    <property type="protein sequence ID" value="SCY66089.1"/>
    <property type="molecule type" value="Genomic_DNA"/>
</dbReference>
<evidence type="ECO:0000256" key="2">
    <source>
        <dbReference type="SAM" id="Phobius"/>
    </source>
</evidence>
<feature type="compositionally biased region" description="Basic and acidic residues" evidence="1">
    <location>
        <begin position="20"/>
        <end position="31"/>
    </location>
</feature>
<evidence type="ECO:0000313" key="4">
    <source>
        <dbReference type="Proteomes" id="UP000199502"/>
    </source>
</evidence>
<keyword evidence="2" id="KW-0472">Membrane</keyword>
<evidence type="ECO:0000313" key="3">
    <source>
        <dbReference type="EMBL" id="SCY66089.1"/>
    </source>
</evidence>
<reference evidence="3 4" key="1">
    <citation type="submission" date="2016-10" db="EMBL/GenBank/DDBJ databases">
        <authorList>
            <person name="de Groot N.N."/>
        </authorList>
    </citation>
    <scope>NUCLEOTIDE SEQUENCE [LARGE SCALE GENOMIC DNA]</scope>
    <source>
        <strain evidence="3 4">CGMCC 1.8925</strain>
    </source>
</reference>
<protein>
    <submittedName>
        <fullName evidence="3">Uncharacterized protein</fullName>
    </submittedName>
</protein>
<evidence type="ECO:0000256" key="1">
    <source>
        <dbReference type="SAM" id="MobiDB-lite"/>
    </source>
</evidence>
<dbReference type="STRING" id="336292.SAMN05660710_02247"/>
<sequence length="66" mass="7167">MTQAAARRSRNIRAARPLMHRHEAASEDKVNDRRKRNAVWIIGAVVAALVIAAIYTFVVGSNAPAG</sequence>
<keyword evidence="2" id="KW-0812">Transmembrane</keyword>
<organism evidence="3 4">
    <name type="scientific">Paracoccus tibetensis</name>
    <dbReference type="NCBI Taxonomy" id="336292"/>
    <lineage>
        <taxon>Bacteria</taxon>
        <taxon>Pseudomonadati</taxon>
        <taxon>Pseudomonadota</taxon>
        <taxon>Alphaproteobacteria</taxon>
        <taxon>Rhodobacterales</taxon>
        <taxon>Paracoccaceae</taxon>
        <taxon>Paracoccus</taxon>
    </lineage>
</organism>
<accession>A0A1G5HRL2</accession>
<keyword evidence="2" id="KW-1133">Transmembrane helix</keyword>
<keyword evidence="4" id="KW-1185">Reference proteome</keyword>
<gene>
    <name evidence="3" type="ORF">SAMN05660710_02247</name>
</gene>
<proteinExistence type="predicted"/>
<dbReference type="AlphaFoldDB" id="A0A1G5HRL2"/>
<dbReference type="RefSeq" id="WP_090744117.1">
    <property type="nucleotide sequence ID" value="NZ_FMVT01000007.1"/>
</dbReference>
<feature type="region of interest" description="Disordered" evidence="1">
    <location>
        <begin position="1"/>
        <end position="31"/>
    </location>
</feature>
<dbReference type="Proteomes" id="UP000199502">
    <property type="component" value="Unassembled WGS sequence"/>
</dbReference>
<name>A0A1G5HRL2_9RHOB</name>
<feature type="transmembrane region" description="Helical" evidence="2">
    <location>
        <begin position="38"/>
        <end position="58"/>
    </location>
</feature>